<name>A0A6A5TG58_9PLEO</name>
<dbReference type="EMBL" id="ML975997">
    <property type="protein sequence ID" value="KAF1947867.1"/>
    <property type="molecule type" value="Genomic_DNA"/>
</dbReference>
<organism evidence="2 3">
    <name type="scientific">Clathrospora elynae</name>
    <dbReference type="NCBI Taxonomy" id="706981"/>
    <lineage>
        <taxon>Eukaryota</taxon>
        <taxon>Fungi</taxon>
        <taxon>Dikarya</taxon>
        <taxon>Ascomycota</taxon>
        <taxon>Pezizomycotina</taxon>
        <taxon>Dothideomycetes</taxon>
        <taxon>Pleosporomycetidae</taxon>
        <taxon>Pleosporales</taxon>
        <taxon>Diademaceae</taxon>
        <taxon>Clathrospora</taxon>
    </lineage>
</organism>
<sequence>MAPKAETPVPRDRQLAYWRECFGEDYISHTSDLSTIKPPIGLIVDKSAGDAITQASGDATTFTGDTATPTISNSATPSISDGPTITLEDATTPACDNNTVSDPHALNDSGIPPPSLIKCTPLFDTVWTKSEGFVLNPKAHFVEFARLANHQG</sequence>
<feature type="compositionally biased region" description="Polar residues" evidence="1">
    <location>
        <begin position="71"/>
        <end position="83"/>
    </location>
</feature>
<protein>
    <submittedName>
        <fullName evidence="2">Uncharacterized protein</fullName>
    </submittedName>
</protein>
<evidence type="ECO:0000313" key="3">
    <source>
        <dbReference type="Proteomes" id="UP000800038"/>
    </source>
</evidence>
<feature type="region of interest" description="Disordered" evidence="1">
    <location>
        <begin position="58"/>
        <end position="91"/>
    </location>
</feature>
<proteinExistence type="predicted"/>
<keyword evidence="3" id="KW-1185">Reference proteome</keyword>
<feature type="compositionally biased region" description="Low complexity" evidence="1">
    <location>
        <begin position="58"/>
        <end position="70"/>
    </location>
</feature>
<evidence type="ECO:0000256" key="1">
    <source>
        <dbReference type="SAM" id="MobiDB-lite"/>
    </source>
</evidence>
<dbReference type="Proteomes" id="UP000800038">
    <property type="component" value="Unassembled WGS sequence"/>
</dbReference>
<gene>
    <name evidence="2" type="ORF">EJ02DRAFT_461399</name>
</gene>
<evidence type="ECO:0000313" key="2">
    <source>
        <dbReference type="EMBL" id="KAF1947867.1"/>
    </source>
</evidence>
<accession>A0A6A5TG58</accession>
<dbReference type="AlphaFoldDB" id="A0A6A5TG58"/>
<reference evidence="2" key="1">
    <citation type="journal article" date="2020" name="Stud. Mycol.">
        <title>101 Dothideomycetes genomes: a test case for predicting lifestyles and emergence of pathogens.</title>
        <authorList>
            <person name="Haridas S."/>
            <person name="Albert R."/>
            <person name="Binder M."/>
            <person name="Bloem J."/>
            <person name="Labutti K."/>
            <person name="Salamov A."/>
            <person name="Andreopoulos B."/>
            <person name="Baker S."/>
            <person name="Barry K."/>
            <person name="Bills G."/>
            <person name="Bluhm B."/>
            <person name="Cannon C."/>
            <person name="Castanera R."/>
            <person name="Culley D."/>
            <person name="Daum C."/>
            <person name="Ezra D."/>
            <person name="Gonzalez J."/>
            <person name="Henrissat B."/>
            <person name="Kuo A."/>
            <person name="Liang C."/>
            <person name="Lipzen A."/>
            <person name="Lutzoni F."/>
            <person name="Magnuson J."/>
            <person name="Mondo S."/>
            <person name="Nolan M."/>
            <person name="Ohm R."/>
            <person name="Pangilinan J."/>
            <person name="Park H.-J."/>
            <person name="Ramirez L."/>
            <person name="Alfaro M."/>
            <person name="Sun H."/>
            <person name="Tritt A."/>
            <person name="Yoshinaga Y."/>
            <person name="Zwiers L.-H."/>
            <person name="Turgeon B."/>
            <person name="Goodwin S."/>
            <person name="Spatafora J."/>
            <person name="Crous P."/>
            <person name="Grigoriev I."/>
        </authorList>
    </citation>
    <scope>NUCLEOTIDE SEQUENCE</scope>
    <source>
        <strain evidence="2">CBS 161.51</strain>
    </source>
</reference>